<evidence type="ECO:0000256" key="5">
    <source>
        <dbReference type="ARBA" id="ARBA00015611"/>
    </source>
</evidence>
<dbReference type="RefSeq" id="WP_344823210.1">
    <property type="nucleotide sequence ID" value="NZ_BAAAUV010000003.1"/>
</dbReference>
<dbReference type="PRINTS" id="PR00756">
    <property type="entry name" value="ALADIPTASE"/>
</dbReference>
<gene>
    <name evidence="15" type="ORF">GCM10010468_12820</name>
</gene>
<evidence type="ECO:0000256" key="7">
    <source>
        <dbReference type="ARBA" id="ARBA00022723"/>
    </source>
</evidence>
<keyword evidence="9" id="KW-0862">Zinc</keyword>
<evidence type="ECO:0000256" key="9">
    <source>
        <dbReference type="ARBA" id="ARBA00022833"/>
    </source>
</evidence>
<keyword evidence="10" id="KW-0482">Metalloprotease</keyword>
<organism evidence="15 16">
    <name type="scientific">Actinocorallia longicatena</name>
    <dbReference type="NCBI Taxonomy" id="111803"/>
    <lineage>
        <taxon>Bacteria</taxon>
        <taxon>Bacillati</taxon>
        <taxon>Actinomycetota</taxon>
        <taxon>Actinomycetes</taxon>
        <taxon>Streptosporangiales</taxon>
        <taxon>Thermomonosporaceae</taxon>
        <taxon>Actinocorallia</taxon>
    </lineage>
</organism>
<dbReference type="InterPro" id="IPR045357">
    <property type="entry name" value="Aminopeptidase_N-like_N"/>
</dbReference>
<dbReference type="Gene3D" id="2.60.40.1730">
    <property type="entry name" value="tricorn interacting facor f3 domain"/>
    <property type="match status" value="1"/>
</dbReference>
<keyword evidence="7" id="KW-0479">Metal-binding</keyword>
<dbReference type="PANTHER" id="PTHR11533:SF297">
    <property type="entry name" value="AMINOPEPTIDASE N"/>
    <property type="match status" value="1"/>
</dbReference>
<feature type="domain" description="Aminopeptidase N-like N-terminal" evidence="14">
    <location>
        <begin position="37"/>
        <end position="181"/>
    </location>
</feature>
<dbReference type="InterPro" id="IPR050344">
    <property type="entry name" value="Peptidase_M1_aminopeptidases"/>
</dbReference>
<comment type="similarity">
    <text evidence="3">Belongs to the peptidase M1 family.</text>
</comment>
<comment type="catalytic activity">
    <reaction evidence="1">
        <text>Release of an N-terminal amino acid, Xaa-|-Yaa- from a peptide, amide or arylamide. Xaa is preferably Ala, but may be most amino acids including Pro (slow action). When a terminal hydrophobic residue is followed by a prolyl residue, the two may be released as an intact Xaa-Pro dipeptide.</text>
        <dbReference type="EC" id="3.4.11.2"/>
    </reaction>
</comment>
<comment type="caution">
    <text evidence="15">The sequence shown here is derived from an EMBL/GenBank/DDBJ whole genome shotgun (WGS) entry which is preliminary data.</text>
</comment>
<evidence type="ECO:0000259" key="13">
    <source>
        <dbReference type="Pfam" id="PF01433"/>
    </source>
</evidence>
<dbReference type="InterPro" id="IPR027268">
    <property type="entry name" value="Peptidase_M4/M1_CTD_sf"/>
</dbReference>
<keyword evidence="6" id="KW-0645">Protease</keyword>
<protein>
    <recommendedName>
        <fullName evidence="5">Aminopeptidase N</fullName>
        <ecNumber evidence="4">3.4.11.2</ecNumber>
    </recommendedName>
    <alternativeName>
        <fullName evidence="11">Alanine aminopeptidase</fullName>
    </alternativeName>
    <alternativeName>
        <fullName evidence="12">Lysyl aminopeptidase</fullName>
    </alternativeName>
</protein>
<dbReference type="InterPro" id="IPR014782">
    <property type="entry name" value="Peptidase_M1_dom"/>
</dbReference>
<evidence type="ECO:0000256" key="2">
    <source>
        <dbReference type="ARBA" id="ARBA00001947"/>
    </source>
</evidence>
<evidence type="ECO:0000256" key="1">
    <source>
        <dbReference type="ARBA" id="ARBA00000098"/>
    </source>
</evidence>
<evidence type="ECO:0000256" key="12">
    <source>
        <dbReference type="ARBA" id="ARBA00031533"/>
    </source>
</evidence>
<feature type="domain" description="Peptidase M1 membrane alanine aminopeptidase" evidence="13">
    <location>
        <begin position="277"/>
        <end position="425"/>
    </location>
</feature>
<dbReference type="SUPFAM" id="SSF63737">
    <property type="entry name" value="Leukotriene A4 hydrolase N-terminal domain"/>
    <property type="match status" value="1"/>
</dbReference>
<evidence type="ECO:0000313" key="16">
    <source>
        <dbReference type="Proteomes" id="UP001501237"/>
    </source>
</evidence>
<evidence type="ECO:0000256" key="6">
    <source>
        <dbReference type="ARBA" id="ARBA00022670"/>
    </source>
</evidence>
<accession>A0ABP6Q1J4</accession>
<evidence type="ECO:0000256" key="3">
    <source>
        <dbReference type="ARBA" id="ARBA00010136"/>
    </source>
</evidence>
<evidence type="ECO:0000313" key="15">
    <source>
        <dbReference type="EMBL" id="GAA3200259.1"/>
    </source>
</evidence>
<keyword evidence="16" id="KW-1185">Reference proteome</keyword>
<keyword evidence="8" id="KW-0378">Hydrolase</keyword>
<name>A0ABP6Q1J4_9ACTN</name>
<evidence type="ECO:0000256" key="4">
    <source>
        <dbReference type="ARBA" id="ARBA00012564"/>
    </source>
</evidence>
<dbReference type="Gene3D" id="1.10.390.10">
    <property type="entry name" value="Neutral Protease Domain 2"/>
    <property type="match status" value="1"/>
</dbReference>
<evidence type="ECO:0000256" key="8">
    <source>
        <dbReference type="ARBA" id="ARBA00022801"/>
    </source>
</evidence>
<evidence type="ECO:0000256" key="11">
    <source>
        <dbReference type="ARBA" id="ARBA00029811"/>
    </source>
</evidence>
<dbReference type="EMBL" id="BAAAUV010000003">
    <property type="protein sequence ID" value="GAA3200259.1"/>
    <property type="molecule type" value="Genomic_DNA"/>
</dbReference>
<dbReference type="PANTHER" id="PTHR11533">
    <property type="entry name" value="PROTEASE M1 ZINC METALLOPROTEASE"/>
    <property type="match status" value="1"/>
</dbReference>
<proteinExistence type="inferred from homology"/>
<dbReference type="CDD" id="cd09603">
    <property type="entry name" value="M1_APN_like"/>
    <property type="match status" value="1"/>
</dbReference>
<dbReference type="Proteomes" id="UP001501237">
    <property type="component" value="Unassembled WGS sequence"/>
</dbReference>
<dbReference type="SUPFAM" id="SSF55486">
    <property type="entry name" value="Metalloproteases ('zincins'), catalytic domain"/>
    <property type="match status" value="1"/>
</dbReference>
<dbReference type="InterPro" id="IPR001930">
    <property type="entry name" value="Peptidase_M1"/>
</dbReference>
<evidence type="ECO:0000259" key="14">
    <source>
        <dbReference type="Pfam" id="PF17900"/>
    </source>
</evidence>
<dbReference type="EC" id="3.4.11.2" evidence="4"/>
<dbReference type="Pfam" id="PF01433">
    <property type="entry name" value="Peptidase_M1"/>
    <property type="match status" value="1"/>
</dbReference>
<comment type="cofactor">
    <cofactor evidence="2">
        <name>Zn(2+)</name>
        <dbReference type="ChEBI" id="CHEBI:29105"/>
    </cofactor>
</comment>
<sequence>MITTTIVALTLGLTPGAAGVGDPYFPQAGNGGFDVAHYDIDLTYARAGITATTTVTARATQGLSRFDLDFVGLKITSLKVDGTAAKYTRSGQELTVIPAVGIPAGRTFTVTVAYRGAPNPLADPLLGRSGWLPSPDGVVTLSEPAGSASWFPVSDHPSDKATFAYRIRVPRGLSVLANGERDGDRWVVREPMAPYLAFIAIGKWDVREGRTPGGIPSVVAIDPALHESTDTLFERVGTTTDWGVKVFGPYPFGSTGAVVDDLVTGYALETQNRPFLSSNQNDLATIVHELAHQWFGDSVSVARWQDIWLNEGFASYAEWLFDEQHDGPSAQSRFDRLYAQGQDWPGWKVTTGDPGRDRLFSGPGIYQRGAMAVHAVRTAIGDRAFFRLLPAWTAKYRHGNATVQDFQALAEQISGTDLDTVFREWLFTASKPRVVKPATV</sequence>
<reference evidence="16" key="1">
    <citation type="journal article" date="2019" name="Int. J. Syst. Evol. Microbiol.">
        <title>The Global Catalogue of Microorganisms (GCM) 10K type strain sequencing project: providing services to taxonomists for standard genome sequencing and annotation.</title>
        <authorList>
            <consortium name="The Broad Institute Genomics Platform"/>
            <consortium name="The Broad Institute Genome Sequencing Center for Infectious Disease"/>
            <person name="Wu L."/>
            <person name="Ma J."/>
        </authorList>
    </citation>
    <scope>NUCLEOTIDE SEQUENCE [LARGE SCALE GENOMIC DNA]</scope>
    <source>
        <strain evidence="16">JCM 9377</strain>
    </source>
</reference>
<dbReference type="Pfam" id="PF17900">
    <property type="entry name" value="Peptidase_M1_N"/>
    <property type="match status" value="1"/>
</dbReference>
<dbReference type="InterPro" id="IPR042097">
    <property type="entry name" value="Aminopeptidase_N-like_N_sf"/>
</dbReference>
<evidence type="ECO:0000256" key="10">
    <source>
        <dbReference type="ARBA" id="ARBA00023049"/>
    </source>
</evidence>